<evidence type="ECO:0000313" key="3">
    <source>
        <dbReference type="Proteomes" id="UP000501063"/>
    </source>
</evidence>
<dbReference type="Proteomes" id="UP000608450">
    <property type="component" value="Unassembled WGS sequence"/>
</dbReference>
<proteinExistence type="predicted"/>
<sequence length="80" mass="9219">MKDLVFEKVGDIHSEYPYLCVYFSEEKEPFMEISVAEDRSLEFVVYSRALNLYLSAGDLREILSRGAEFLPEALENGDFS</sequence>
<evidence type="ECO:0000313" key="1">
    <source>
        <dbReference type="EMBL" id="MBG6286897.1"/>
    </source>
</evidence>
<name>A0A6G6J1N7_PSENT</name>
<dbReference type="RefSeq" id="WP_128082494.1">
    <property type="nucleotide sequence ID" value="NZ_CP049140.1"/>
</dbReference>
<dbReference type="Proteomes" id="UP000501063">
    <property type="component" value="Chromosome"/>
</dbReference>
<keyword evidence="4" id="KW-1185">Reference proteome</keyword>
<protein>
    <submittedName>
        <fullName evidence="2">Uncharacterized protein</fullName>
    </submittedName>
</protein>
<dbReference type="AlphaFoldDB" id="A0A6G6J1N7"/>
<evidence type="ECO:0000313" key="2">
    <source>
        <dbReference type="EMBL" id="QIE89258.1"/>
    </source>
</evidence>
<evidence type="ECO:0000313" key="4">
    <source>
        <dbReference type="Proteomes" id="UP000608450"/>
    </source>
</evidence>
<dbReference type="EMBL" id="CP049140">
    <property type="protein sequence ID" value="QIE89258.1"/>
    <property type="molecule type" value="Genomic_DNA"/>
</dbReference>
<gene>
    <name evidence="2" type="ORF">G5B91_24550</name>
    <name evidence="1" type="ORF">I5I61_05515</name>
</gene>
<accession>A0A6G6J1N7</accession>
<organism evidence="2 3">
    <name type="scientific">Pseudomonas nitroreducens</name>
    <dbReference type="NCBI Taxonomy" id="46680"/>
    <lineage>
        <taxon>Bacteria</taxon>
        <taxon>Pseudomonadati</taxon>
        <taxon>Pseudomonadota</taxon>
        <taxon>Gammaproteobacteria</taxon>
        <taxon>Pseudomonadales</taxon>
        <taxon>Pseudomonadaceae</taxon>
        <taxon>Pseudomonas</taxon>
    </lineage>
</organism>
<reference evidence="1 4" key="2">
    <citation type="submission" date="2020-11" db="EMBL/GenBank/DDBJ databases">
        <title>Enhanced detection system for hospital associated transmission using whole genome sequencing surveillance.</title>
        <authorList>
            <person name="Harrison L.H."/>
            <person name="Van Tyne D."/>
            <person name="Marsh J.W."/>
            <person name="Griffith M.P."/>
            <person name="Snyder D.J."/>
            <person name="Cooper V.S."/>
            <person name="Mustapha M."/>
        </authorList>
    </citation>
    <scope>NUCLEOTIDE SEQUENCE [LARGE SCALE GENOMIC DNA]</scope>
    <source>
        <strain evidence="1 4">PSA00705</strain>
    </source>
</reference>
<reference evidence="2 3" key="1">
    <citation type="submission" date="2020-02" db="EMBL/GenBank/DDBJ databases">
        <title>Integrative conjugative elements (ICEs) and plasmids drive adaptation of Pseudomonas nitroreducens strain HBP1 to wastewater environment.</title>
        <authorList>
            <person name="Sentchilo V."/>
            <person name="Carraro N."/>
            <person name="Bertelli C."/>
            <person name="van der Meer J.R."/>
        </authorList>
    </citation>
    <scope>NUCLEOTIDE SEQUENCE [LARGE SCALE GENOMIC DNA]</scope>
    <source>
        <strain evidence="2 3">HBP1</strain>
    </source>
</reference>
<dbReference type="KEGG" id="pnt:G5B91_24550"/>
<dbReference type="EMBL" id="JADTFC010000008">
    <property type="protein sequence ID" value="MBG6286897.1"/>
    <property type="molecule type" value="Genomic_DNA"/>
</dbReference>